<dbReference type="SMART" id="SM00091">
    <property type="entry name" value="PAS"/>
    <property type="match status" value="1"/>
</dbReference>
<dbReference type="InterPro" id="IPR000160">
    <property type="entry name" value="GGDEF_dom"/>
</dbReference>
<dbReference type="SMART" id="SM01079">
    <property type="entry name" value="CHASE"/>
    <property type="match status" value="1"/>
</dbReference>
<dbReference type="Pfam" id="PF00990">
    <property type="entry name" value="GGDEF"/>
    <property type="match status" value="1"/>
</dbReference>
<dbReference type="InterPro" id="IPR000014">
    <property type="entry name" value="PAS"/>
</dbReference>
<reference evidence="6 7" key="1">
    <citation type="journal article" date="2023" name="Microorganisms">
        <title>Thiorhodovibrio frisius and Trv. litoralis spp. nov., Two Novel Members from a Clade of Fastidious Purple Sulfur Bacteria That Exhibit Unique Red-Shifted Light-Harvesting Capabilities.</title>
        <authorList>
            <person name="Methner A."/>
            <person name="Kuzyk S.B."/>
            <person name="Petersen J."/>
            <person name="Bauer S."/>
            <person name="Brinkmann H."/>
            <person name="Sichau K."/>
            <person name="Wanner G."/>
            <person name="Wolf J."/>
            <person name="Neumann-Schaal M."/>
            <person name="Henke P."/>
            <person name="Tank M."/>
            <person name="Sproer C."/>
            <person name="Bunk B."/>
            <person name="Overmann J."/>
        </authorList>
    </citation>
    <scope>NUCLEOTIDE SEQUENCE [LARGE SCALE GENOMIC DNA]</scope>
    <source>
        <strain evidence="6 7">DSM 6702</strain>
    </source>
</reference>
<dbReference type="NCBIfam" id="TIGR00229">
    <property type="entry name" value="sensory_box"/>
    <property type="match status" value="1"/>
</dbReference>
<dbReference type="Pfam" id="PF00989">
    <property type="entry name" value="PAS"/>
    <property type="match status" value="1"/>
</dbReference>
<dbReference type="Proteomes" id="UP001432180">
    <property type="component" value="Chromosome"/>
</dbReference>
<evidence type="ECO:0000259" key="5">
    <source>
        <dbReference type="PROSITE" id="PS50887"/>
    </source>
</evidence>
<keyword evidence="1" id="KW-1133">Transmembrane helix</keyword>
<dbReference type="PANTHER" id="PTHR46663:SF4">
    <property type="entry name" value="DIGUANYLATE CYCLASE DGCT-RELATED"/>
    <property type="match status" value="1"/>
</dbReference>
<dbReference type="Gene3D" id="3.30.70.270">
    <property type="match status" value="1"/>
</dbReference>
<dbReference type="InterPro" id="IPR043128">
    <property type="entry name" value="Rev_trsase/Diguanyl_cyclase"/>
</dbReference>
<dbReference type="InterPro" id="IPR052163">
    <property type="entry name" value="DGC-Regulatory_Protein"/>
</dbReference>
<evidence type="ECO:0000313" key="7">
    <source>
        <dbReference type="Proteomes" id="UP001432180"/>
    </source>
</evidence>
<dbReference type="InterPro" id="IPR029787">
    <property type="entry name" value="Nucleotide_cyclase"/>
</dbReference>
<dbReference type="EC" id="2.7.7.65" evidence="6"/>
<keyword evidence="6" id="KW-0808">Transferase</keyword>
<dbReference type="PANTHER" id="PTHR46663">
    <property type="entry name" value="DIGUANYLATE CYCLASE DGCT-RELATED"/>
    <property type="match status" value="1"/>
</dbReference>
<feature type="transmembrane region" description="Helical" evidence="1">
    <location>
        <begin position="254"/>
        <end position="278"/>
    </location>
</feature>
<dbReference type="Gene3D" id="3.30.450.20">
    <property type="entry name" value="PAS domain"/>
    <property type="match status" value="1"/>
</dbReference>
<proteinExistence type="predicted"/>
<dbReference type="InterPro" id="IPR013767">
    <property type="entry name" value="PAS_fold"/>
</dbReference>
<protein>
    <submittedName>
        <fullName evidence="6">Diguanylate cyclase YdaM</fullName>
        <ecNumber evidence="6">2.7.7.65</ecNumber>
    </submittedName>
</protein>
<dbReference type="PROSITE" id="PS50112">
    <property type="entry name" value="PAS"/>
    <property type="match status" value="1"/>
</dbReference>
<dbReference type="SMART" id="SM00267">
    <property type="entry name" value="GGDEF"/>
    <property type="match status" value="1"/>
</dbReference>
<dbReference type="PROSITE" id="PS50887">
    <property type="entry name" value="GGDEF"/>
    <property type="match status" value="1"/>
</dbReference>
<name>A0ABZ0S4L0_9GAMM</name>
<organism evidence="6 7">
    <name type="scientific">Thiorhodovibrio winogradskyi</name>
    <dbReference type="NCBI Taxonomy" id="77007"/>
    <lineage>
        <taxon>Bacteria</taxon>
        <taxon>Pseudomonadati</taxon>
        <taxon>Pseudomonadota</taxon>
        <taxon>Gammaproteobacteria</taxon>
        <taxon>Chromatiales</taxon>
        <taxon>Chromatiaceae</taxon>
        <taxon>Thiorhodovibrio</taxon>
    </lineage>
</organism>
<keyword evidence="1" id="KW-0472">Membrane</keyword>
<evidence type="ECO:0000259" key="4">
    <source>
        <dbReference type="PROSITE" id="PS50839"/>
    </source>
</evidence>
<dbReference type="CDD" id="cd01949">
    <property type="entry name" value="GGDEF"/>
    <property type="match status" value="1"/>
</dbReference>
<feature type="domain" description="PAC" evidence="3">
    <location>
        <begin position="364"/>
        <end position="414"/>
    </location>
</feature>
<feature type="domain" description="CHASE" evidence="4">
    <location>
        <begin position="106"/>
        <end position="187"/>
    </location>
</feature>
<dbReference type="InterPro" id="IPR000700">
    <property type="entry name" value="PAS-assoc_C"/>
</dbReference>
<dbReference type="InterPro" id="IPR006189">
    <property type="entry name" value="CHASE_dom"/>
</dbReference>
<evidence type="ECO:0000259" key="2">
    <source>
        <dbReference type="PROSITE" id="PS50112"/>
    </source>
</evidence>
<evidence type="ECO:0000313" key="6">
    <source>
        <dbReference type="EMBL" id="WPL15996.1"/>
    </source>
</evidence>
<dbReference type="EMBL" id="CP121472">
    <property type="protein sequence ID" value="WPL15996.1"/>
    <property type="molecule type" value="Genomic_DNA"/>
</dbReference>
<dbReference type="RefSeq" id="WP_328986547.1">
    <property type="nucleotide sequence ID" value="NZ_CP121472.1"/>
</dbReference>
<evidence type="ECO:0000259" key="3">
    <source>
        <dbReference type="PROSITE" id="PS50113"/>
    </source>
</evidence>
<dbReference type="NCBIfam" id="TIGR00254">
    <property type="entry name" value="GGDEF"/>
    <property type="match status" value="1"/>
</dbReference>
<dbReference type="SUPFAM" id="SSF55785">
    <property type="entry name" value="PYP-like sensor domain (PAS domain)"/>
    <property type="match status" value="1"/>
</dbReference>
<feature type="transmembrane region" description="Helical" evidence="1">
    <location>
        <begin position="7"/>
        <end position="26"/>
    </location>
</feature>
<dbReference type="Pfam" id="PF03924">
    <property type="entry name" value="CHASE"/>
    <property type="match status" value="1"/>
</dbReference>
<dbReference type="SUPFAM" id="SSF55073">
    <property type="entry name" value="Nucleotide cyclase"/>
    <property type="match status" value="1"/>
</dbReference>
<evidence type="ECO:0000256" key="1">
    <source>
        <dbReference type="SAM" id="Phobius"/>
    </source>
</evidence>
<dbReference type="PROSITE" id="PS50113">
    <property type="entry name" value="PAC"/>
    <property type="match status" value="1"/>
</dbReference>
<feature type="domain" description="GGDEF" evidence="5">
    <location>
        <begin position="446"/>
        <end position="580"/>
    </location>
</feature>
<dbReference type="PROSITE" id="PS50839">
    <property type="entry name" value="CHASE"/>
    <property type="match status" value="1"/>
</dbReference>
<keyword evidence="7" id="KW-1185">Reference proteome</keyword>
<sequence length="581" mass="65392">MRSQLRLLIPSALLFVWLVGLFHYIIDLERERLAQDRREQVSLELTDFMVRLESELNANVFLVNGLIAHIAAVQRIDEEQIQIALQTLFELGRHVRNVGIAPGNRISHVYPLAGNESAIGLYYPEHPKQWPEVRAAIECRCTVLAGPVELFQGGQGLISRTPVFLGDSHYWGMISLVLDFDSLFAAVGLTPQVRGIRFALRKVPASKLENTQKLPFFGNPDLFTTDSLRRWMMVPGGSWEIAAKPVAGWQAKSVLLNLATWMGLIFAAVMAGLLWAYLSNRQQVIFSERRLRTILATTHDGMIVIDAKGRILEFNPAAERMFGYKAQELLGGSVNQLMPENDARQHDHYVRASSVPANRTRKMSGREIEGQRSDGTRFPLEITVGHAEMAGQRLFVGVLRDISERKDIEAKLIRLATTDSLTGTLNRRAFLESAEDSWQLAIRHHRPLSLLLIDADHFKQVNDTYGHQIGDQALQSLADSVRKCLRNRDRLGRFGGEEFIVLLPETEYAQAIHVAERLLSTVRAVRILVAGREPLAVTISIGLATREPTLARLDDLIRRADEALYRAKHEGRDRICAWKAS</sequence>
<dbReference type="CDD" id="cd00130">
    <property type="entry name" value="PAS"/>
    <property type="match status" value="1"/>
</dbReference>
<keyword evidence="6" id="KW-0548">Nucleotidyltransferase</keyword>
<dbReference type="GO" id="GO:0052621">
    <property type="term" value="F:diguanylate cyclase activity"/>
    <property type="evidence" value="ECO:0007669"/>
    <property type="project" value="UniProtKB-EC"/>
</dbReference>
<gene>
    <name evidence="6" type="primary">ydaM_3</name>
    <name evidence="6" type="ORF">Thiowin_00927</name>
</gene>
<feature type="domain" description="PAS" evidence="2">
    <location>
        <begin position="287"/>
        <end position="341"/>
    </location>
</feature>
<dbReference type="InterPro" id="IPR035965">
    <property type="entry name" value="PAS-like_dom_sf"/>
</dbReference>
<keyword evidence="1" id="KW-0812">Transmembrane</keyword>
<accession>A0ABZ0S4L0</accession>